<name>A0A975T3J7_9ACTN</name>
<dbReference type="Proteomes" id="UP000683575">
    <property type="component" value="Chromosome"/>
</dbReference>
<dbReference type="InterPro" id="IPR005548">
    <property type="entry name" value="Cell_div_FtsQ/DivIB_C"/>
</dbReference>
<keyword evidence="3 8" id="KW-0132">Cell division</keyword>
<dbReference type="PANTHER" id="PTHR37820:SF1">
    <property type="entry name" value="CELL DIVISION PROTEIN FTSQ"/>
    <property type="match status" value="1"/>
</dbReference>
<keyword evidence="2 8" id="KW-1003">Cell membrane</keyword>
<dbReference type="Pfam" id="PF03799">
    <property type="entry name" value="FtsQ_DivIB_C"/>
    <property type="match status" value="1"/>
</dbReference>
<organism evidence="10 11">
    <name type="scientific">Nocardioides panacis</name>
    <dbReference type="NCBI Taxonomy" id="2849501"/>
    <lineage>
        <taxon>Bacteria</taxon>
        <taxon>Bacillati</taxon>
        <taxon>Actinomycetota</taxon>
        <taxon>Actinomycetes</taxon>
        <taxon>Propionibacteriales</taxon>
        <taxon>Nocardioidaceae</taxon>
        <taxon>Nocardioides</taxon>
    </lineage>
</organism>
<dbReference type="InterPro" id="IPR013685">
    <property type="entry name" value="POTRA_FtsQ_type"/>
</dbReference>
<evidence type="ECO:0000256" key="5">
    <source>
        <dbReference type="ARBA" id="ARBA00022989"/>
    </source>
</evidence>
<accession>A0A975T3J7</accession>
<gene>
    <name evidence="8" type="primary">ftsQ</name>
    <name evidence="10" type="ORF">KRR39_11775</name>
</gene>
<comment type="function">
    <text evidence="8">Essential cell division protein.</text>
</comment>
<comment type="similarity">
    <text evidence="8">Belongs to the FtsQ/DivIB family. FtsQ subfamily.</text>
</comment>
<evidence type="ECO:0000313" key="11">
    <source>
        <dbReference type="Proteomes" id="UP000683575"/>
    </source>
</evidence>
<keyword evidence="5 8" id="KW-1133">Transmembrane helix</keyword>
<dbReference type="GO" id="GO:0005886">
    <property type="term" value="C:plasma membrane"/>
    <property type="evidence" value="ECO:0007669"/>
    <property type="project" value="UniProtKB-SubCell"/>
</dbReference>
<reference evidence="10" key="1">
    <citation type="submission" date="2021-06" db="EMBL/GenBank/DDBJ databases">
        <title>Complete genome sequence of Nocardioides sp. G188.</title>
        <authorList>
            <person name="Im W.-T."/>
        </authorList>
    </citation>
    <scope>NUCLEOTIDE SEQUENCE</scope>
    <source>
        <strain evidence="10">G188</strain>
    </source>
</reference>
<dbReference type="PANTHER" id="PTHR37820">
    <property type="entry name" value="CELL DIVISION PROTEIN DIVIB"/>
    <property type="match status" value="1"/>
</dbReference>
<dbReference type="PROSITE" id="PS51779">
    <property type="entry name" value="POTRA"/>
    <property type="match status" value="1"/>
</dbReference>
<sequence length="258" mass="28206">MSLFTRDHHDVDPDGSDVERTVRIARKRFVRRQWARRWLAWRRVVVALGLVTLVAFSLWLVFGSSVLAVSGVRVAGTGVLDPREVRRAAAVPTGAPLATVDLAAIGARVERLPAVKSVDVSRSWPSSVRIDVTEREAVAVVERGNVLRGLDDRGVMFRRYPSRPRSLPVIRVDGKARADALAEAARVAGSLPSSIDGKVDYVEVKTVDTISLRLRNGRTVRWGSADESAAKARVLAVLLEQKATTYDVSVPGQPTLTK</sequence>
<keyword evidence="7 8" id="KW-0131">Cell cycle</keyword>
<keyword evidence="4 8" id="KW-0812">Transmembrane</keyword>
<dbReference type="Pfam" id="PF08478">
    <property type="entry name" value="POTRA_1"/>
    <property type="match status" value="1"/>
</dbReference>
<dbReference type="InterPro" id="IPR050487">
    <property type="entry name" value="FtsQ_DivIB"/>
</dbReference>
<keyword evidence="11" id="KW-1185">Reference proteome</keyword>
<comment type="subcellular location">
    <subcellularLocation>
        <location evidence="8">Cell membrane</location>
        <topology evidence="8">Single-pass type II membrane protein</topology>
    </subcellularLocation>
    <subcellularLocation>
        <location evidence="1">Membrane</location>
    </subcellularLocation>
    <text evidence="8">Localizes to the division septum.</text>
</comment>
<dbReference type="GO" id="GO:0043093">
    <property type="term" value="P:FtsZ-dependent cytokinesis"/>
    <property type="evidence" value="ECO:0007669"/>
    <property type="project" value="UniProtKB-UniRule"/>
</dbReference>
<dbReference type="AlphaFoldDB" id="A0A975T3J7"/>
<evidence type="ECO:0000259" key="9">
    <source>
        <dbReference type="PROSITE" id="PS51779"/>
    </source>
</evidence>
<dbReference type="GO" id="GO:0032153">
    <property type="term" value="C:cell division site"/>
    <property type="evidence" value="ECO:0007669"/>
    <property type="project" value="UniProtKB-UniRule"/>
</dbReference>
<dbReference type="InterPro" id="IPR026579">
    <property type="entry name" value="FtsQ"/>
</dbReference>
<evidence type="ECO:0000256" key="2">
    <source>
        <dbReference type="ARBA" id="ARBA00022475"/>
    </source>
</evidence>
<dbReference type="KEGG" id="nps:KRR39_11775"/>
<evidence type="ECO:0000256" key="6">
    <source>
        <dbReference type="ARBA" id="ARBA00023136"/>
    </source>
</evidence>
<evidence type="ECO:0000256" key="1">
    <source>
        <dbReference type="ARBA" id="ARBA00004370"/>
    </source>
</evidence>
<dbReference type="GO" id="GO:0090529">
    <property type="term" value="P:cell septum assembly"/>
    <property type="evidence" value="ECO:0007669"/>
    <property type="project" value="InterPro"/>
</dbReference>
<feature type="domain" description="POTRA" evidence="9">
    <location>
        <begin position="67"/>
        <end position="135"/>
    </location>
</feature>
<feature type="transmembrane region" description="Helical" evidence="8">
    <location>
        <begin position="40"/>
        <end position="62"/>
    </location>
</feature>
<dbReference type="HAMAP" id="MF_00911">
    <property type="entry name" value="FtsQ_subfam"/>
    <property type="match status" value="1"/>
</dbReference>
<evidence type="ECO:0000256" key="8">
    <source>
        <dbReference type="HAMAP-Rule" id="MF_00911"/>
    </source>
</evidence>
<evidence type="ECO:0000313" key="10">
    <source>
        <dbReference type="EMBL" id="QWZ10335.1"/>
    </source>
</evidence>
<proteinExistence type="inferred from homology"/>
<evidence type="ECO:0000256" key="4">
    <source>
        <dbReference type="ARBA" id="ARBA00022692"/>
    </source>
</evidence>
<dbReference type="InterPro" id="IPR034746">
    <property type="entry name" value="POTRA"/>
</dbReference>
<keyword evidence="6 8" id="KW-0472">Membrane</keyword>
<evidence type="ECO:0000256" key="3">
    <source>
        <dbReference type="ARBA" id="ARBA00022618"/>
    </source>
</evidence>
<dbReference type="RefSeq" id="WP_216942203.1">
    <property type="nucleotide sequence ID" value="NZ_CP077062.1"/>
</dbReference>
<dbReference type="EMBL" id="CP077062">
    <property type="protein sequence ID" value="QWZ10335.1"/>
    <property type="molecule type" value="Genomic_DNA"/>
</dbReference>
<protein>
    <recommendedName>
        <fullName evidence="8">Cell division protein FtsQ</fullName>
    </recommendedName>
</protein>
<evidence type="ECO:0000256" key="7">
    <source>
        <dbReference type="ARBA" id="ARBA00023306"/>
    </source>
</evidence>